<gene>
    <name evidence="2" type="ORF">CVT26_010664</name>
</gene>
<keyword evidence="3" id="KW-1185">Reference proteome</keyword>
<comment type="caution">
    <text evidence="2">The sequence shown here is derived from an EMBL/GenBank/DDBJ whole genome shotgun (WGS) entry which is preliminary data.</text>
</comment>
<dbReference type="Proteomes" id="UP000284706">
    <property type="component" value="Unassembled WGS sequence"/>
</dbReference>
<accession>A0A409VIE1</accession>
<dbReference type="InParanoid" id="A0A409VIE1"/>
<feature type="region of interest" description="Disordered" evidence="1">
    <location>
        <begin position="31"/>
        <end position="58"/>
    </location>
</feature>
<reference evidence="2 3" key="1">
    <citation type="journal article" date="2018" name="Evol. Lett.">
        <title>Horizontal gene cluster transfer increased hallucinogenic mushroom diversity.</title>
        <authorList>
            <person name="Reynolds H.T."/>
            <person name="Vijayakumar V."/>
            <person name="Gluck-Thaler E."/>
            <person name="Korotkin H.B."/>
            <person name="Matheny P.B."/>
            <person name="Slot J.C."/>
        </authorList>
    </citation>
    <scope>NUCLEOTIDE SEQUENCE [LARGE SCALE GENOMIC DNA]</scope>
    <source>
        <strain evidence="2 3">SRW20</strain>
    </source>
</reference>
<evidence type="ECO:0000256" key="1">
    <source>
        <dbReference type="SAM" id="MobiDB-lite"/>
    </source>
</evidence>
<proteinExistence type="predicted"/>
<evidence type="ECO:0000313" key="2">
    <source>
        <dbReference type="EMBL" id="PPQ66005.1"/>
    </source>
</evidence>
<dbReference type="EMBL" id="NHYE01005641">
    <property type="protein sequence ID" value="PPQ66005.1"/>
    <property type="molecule type" value="Genomic_DNA"/>
</dbReference>
<evidence type="ECO:0000313" key="3">
    <source>
        <dbReference type="Proteomes" id="UP000284706"/>
    </source>
</evidence>
<feature type="compositionally biased region" description="Polar residues" evidence="1">
    <location>
        <begin position="37"/>
        <end position="50"/>
    </location>
</feature>
<protein>
    <submittedName>
        <fullName evidence="2">Uncharacterized protein</fullName>
    </submittedName>
</protein>
<organism evidence="2 3">
    <name type="scientific">Gymnopilus dilepis</name>
    <dbReference type="NCBI Taxonomy" id="231916"/>
    <lineage>
        <taxon>Eukaryota</taxon>
        <taxon>Fungi</taxon>
        <taxon>Dikarya</taxon>
        <taxon>Basidiomycota</taxon>
        <taxon>Agaricomycotina</taxon>
        <taxon>Agaricomycetes</taxon>
        <taxon>Agaricomycetidae</taxon>
        <taxon>Agaricales</taxon>
        <taxon>Agaricineae</taxon>
        <taxon>Hymenogastraceae</taxon>
        <taxon>Gymnopilus</taxon>
    </lineage>
</organism>
<sequence length="75" mass="8253">MLPTGSKYAYLYLEGKFLTIGEAAAKQDVYEPGSGRMKNNSITMPASTGQGVRMDRNGKDWDVKTVQLPLELQGE</sequence>
<dbReference type="AlphaFoldDB" id="A0A409VIE1"/>
<name>A0A409VIE1_9AGAR</name>